<reference evidence="1 2" key="1">
    <citation type="submission" date="2023-07" db="EMBL/GenBank/DDBJ databases">
        <title>Sorghum-associated microbial communities from plants grown in Nebraska, USA.</title>
        <authorList>
            <person name="Schachtman D."/>
        </authorList>
    </citation>
    <scope>NUCLEOTIDE SEQUENCE [LARGE SCALE GENOMIC DNA]</scope>
    <source>
        <strain evidence="1 2">DS1781</strain>
    </source>
</reference>
<protein>
    <submittedName>
        <fullName evidence="1">Uncharacterized protein</fullName>
    </submittedName>
</protein>
<accession>A0ABU1NHY4</accession>
<dbReference type="RefSeq" id="WP_309904549.1">
    <property type="nucleotide sequence ID" value="NZ_JAVDRF010000009.1"/>
</dbReference>
<organism evidence="1 2">
    <name type="scientific">Variovorax soli</name>
    <dbReference type="NCBI Taxonomy" id="376815"/>
    <lineage>
        <taxon>Bacteria</taxon>
        <taxon>Pseudomonadati</taxon>
        <taxon>Pseudomonadota</taxon>
        <taxon>Betaproteobacteria</taxon>
        <taxon>Burkholderiales</taxon>
        <taxon>Comamonadaceae</taxon>
        <taxon>Variovorax</taxon>
    </lineage>
</organism>
<evidence type="ECO:0000313" key="2">
    <source>
        <dbReference type="Proteomes" id="UP001184230"/>
    </source>
</evidence>
<sequence length="79" mass="8320">MKHPPIKLTIDEAAPGSFVWTLLQTDDSGAPQKVLKAAEYEADTYEAALAAGTRAMDAALRKSAAADERSNKRTAAASS</sequence>
<dbReference type="EMBL" id="JAVDRF010000009">
    <property type="protein sequence ID" value="MDR6538077.1"/>
    <property type="molecule type" value="Genomic_DNA"/>
</dbReference>
<dbReference type="Proteomes" id="UP001184230">
    <property type="component" value="Unassembled WGS sequence"/>
</dbReference>
<comment type="caution">
    <text evidence="1">The sequence shown here is derived from an EMBL/GenBank/DDBJ whole genome shotgun (WGS) entry which is preliminary data.</text>
</comment>
<gene>
    <name evidence="1" type="ORF">J2739_003864</name>
</gene>
<keyword evidence="2" id="KW-1185">Reference proteome</keyword>
<evidence type="ECO:0000313" key="1">
    <source>
        <dbReference type="EMBL" id="MDR6538077.1"/>
    </source>
</evidence>
<name>A0ABU1NHY4_9BURK</name>
<proteinExistence type="predicted"/>